<dbReference type="EMBL" id="CM026426">
    <property type="protein sequence ID" value="KAG0573287.1"/>
    <property type="molecule type" value="Genomic_DNA"/>
</dbReference>
<dbReference type="Proteomes" id="UP000822688">
    <property type="component" value="Chromosome V"/>
</dbReference>
<evidence type="ECO:0000256" key="1">
    <source>
        <dbReference type="SAM" id="MobiDB-lite"/>
    </source>
</evidence>
<gene>
    <name evidence="2" type="ORF">KC19_VG165300</name>
</gene>
<dbReference type="AlphaFoldDB" id="A0A8T0HR63"/>
<name>A0A8T0HR63_CERPU</name>
<feature type="compositionally biased region" description="Basic and acidic residues" evidence="1">
    <location>
        <begin position="1"/>
        <end position="13"/>
    </location>
</feature>
<comment type="caution">
    <text evidence="2">The sequence shown here is derived from an EMBL/GenBank/DDBJ whole genome shotgun (WGS) entry which is preliminary data.</text>
</comment>
<sequence length="111" mass="12737">MVKCQAEKEDSGKQRFGRTSTKSSPMVRFTTAEEETGDPWYYMPSLEDVFQFGPEHFGMPIPYHVHVAEVNASVLTTLLLMRVGELQGLPWAEFPPLWSRLYGMIFNNFMA</sequence>
<accession>A0A8T0HR63</accession>
<evidence type="ECO:0000313" key="3">
    <source>
        <dbReference type="Proteomes" id="UP000822688"/>
    </source>
</evidence>
<keyword evidence="3" id="KW-1185">Reference proteome</keyword>
<organism evidence="2 3">
    <name type="scientific">Ceratodon purpureus</name>
    <name type="common">Fire moss</name>
    <name type="synonym">Dicranum purpureum</name>
    <dbReference type="NCBI Taxonomy" id="3225"/>
    <lineage>
        <taxon>Eukaryota</taxon>
        <taxon>Viridiplantae</taxon>
        <taxon>Streptophyta</taxon>
        <taxon>Embryophyta</taxon>
        <taxon>Bryophyta</taxon>
        <taxon>Bryophytina</taxon>
        <taxon>Bryopsida</taxon>
        <taxon>Dicranidae</taxon>
        <taxon>Pseudoditrichales</taxon>
        <taxon>Ditrichaceae</taxon>
        <taxon>Ceratodon</taxon>
    </lineage>
</organism>
<protein>
    <submittedName>
        <fullName evidence="2">Uncharacterized protein</fullName>
    </submittedName>
</protein>
<evidence type="ECO:0000313" key="2">
    <source>
        <dbReference type="EMBL" id="KAG0573287.1"/>
    </source>
</evidence>
<feature type="region of interest" description="Disordered" evidence="1">
    <location>
        <begin position="1"/>
        <end position="25"/>
    </location>
</feature>
<reference evidence="2" key="1">
    <citation type="submission" date="2020-06" db="EMBL/GenBank/DDBJ databases">
        <title>WGS assembly of Ceratodon purpureus strain R40.</title>
        <authorList>
            <person name="Carey S.B."/>
            <person name="Jenkins J."/>
            <person name="Shu S."/>
            <person name="Lovell J.T."/>
            <person name="Sreedasyam A."/>
            <person name="Maumus F."/>
            <person name="Tiley G.P."/>
            <person name="Fernandez-Pozo N."/>
            <person name="Barry K."/>
            <person name="Chen C."/>
            <person name="Wang M."/>
            <person name="Lipzen A."/>
            <person name="Daum C."/>
            <person name="Saski C.A."/>
            <person name="Payton A.C."/>
            <person name="Mcbreen J.C."/>
            <person name="Conrad R.E."/>
            <person name="Kollar L.M."/>
            <person name="Olsson S."/>
            <person name="Huttunen S."/>
            <person name="Landis J.B."/>
            <person name="Wickett N.J."/>
            <person name="Johnson M.G."/>
            <person name="Rensing S.A."/>
            <person name="Grimwood J."/>
            <person name="Schmutz J."/>
            <person name="Mcdaniel S.F."/>
        </authorList>
    </citation>
    <scope>NUCLEOTIDE SEQUENCE</scope>
    <source>
        <strain evidence="2">R40</strain>
    </source>
</reference>
<proteinExistence type="predicted"/>